<feature type="transmembrane region" description="Helical" evidence="4">
    <location>
        <begin position="348"/>
        <end position="370"/>
    </location>
</feature>
<protein>
    <recommendedName>
        <fullName evidence="5">CNNM transmembrane domain-containing protein</fullName>
    </recommendedName>
</protein>
<feature type="transmembrane region" description="Helical" evidence="4">
    <location>
        <begin position="229"/>
        <end position="254"/>
    </location>
</feature>
<evidence type="ECO:0000256" key="1">
    <source>
        <dbReference type="ARBA" id="ARBA00022737"/>
    </source>
</evidence>
<evidence type="ECO:0000313" key="6">
    <source>
        <dbReference type="EMBL" id="RMZ57319.1"/>
    </source>
</evidence>
<dbReference type="InterPro" id="IPR002550">
    <property type="entry name" value="CNNM"/>
</dbReference>
<dbReference type="GO" id="GO:0005737">
    <property type="term" value="C:cytoplasm"/>
    <property type="evidence" value="ECO:0007669"/>
    <property type="project" value="TreeGrafter"/>
</dbReference>
<feature type="compositionally biased region" description="Low complexity" evidence="3">
    <location>
        <begin position="686"/>
        <end position="700"/>
    </location>
</feature>
<gene>
    <name evidence="6" type="ORF">APUTEX25_004153</name>
</gene>
<evidence type="ECO:0000256" key="3">
    <source>
        <dbReference type="SAM" id="MobiDB-lite"/>
    </source>
</evidence>
<evidence type="ECO:0000313" key="7">
    <source>
        <dbReference type="Proteomes" id="UP000279271"/>
    </source>
</evidence>
<dbReference type="Gene3D" id="3.10.580.10">
    <property type="entry name" value="CBS-domain"/>
    <property type="match status" value="1"/>
</dbReference>
<sequence>MASGGPDRESGDDARAEDLAIMKSFPPRTLGTLLEQREIILRYAATSPGIVAVCFCMAYVVMQSLAIPGTLVLSVLAGAIYGHWRGWALVSGISTLGALSCYTLSLLIGRPIVRALWPLRTERFAAEVAARRGQLLPYVIFLRVTPLLPNTFINVASPLAGVPVWPFSLGTLLGCMPNNFVAVGAGTRLSSMNSLADLYDARAILLGLGLSQTVEELAVGKEQEGAFLFWYYVAMVVFLILMAGLMSGLTLGLMSLDSVDLEILRRTGTPSQQASAAAIMPLLRNPHRLLVTLLLGNSLAAEALPLYLDRLANPITAVIVSVTVVLIFGEIIPQAVCSSYGLEAGAAAAPFVHVFMFLCAPLAWPIGWVLDRLLGAHRTALFKRAQLKALVDIHHEGQTFGGQLSSDEVGIIKGALDLTSKTADQAMTPLDLVFMLSSDAVLDADTQTAILASGHSRIPVFRAGNRNHILGIALAKELVQLSGSETRLVGELKIRSLPYLLASASLFIGWRGASQAAGENRDKDLFVDWQLSELEPVGIITIEDVLEELLQFEIVDETDQYVDNMHSMRVNARALASSLPLHLRRMLTSRQVLPRIGAASELDTLARGGAGPHSPSRSSLNLPVLSLSAPSGLLEAMTSGELAAAELGFEAGRQLGTVTEGADGGRSLAEQRPGTAKRSSGESGDGEAASIPAAAAAQARTGGGPVSNAEGPQTPRAEASNGPSSAAQDNARARDGPAVARVWLAQGTSGPGRSSPRAGRGLGPAARRATHLAQGVRDQLDLIAPLLRQEGGGGAPKA</sequence>
<evidence type="ECO:0000256" key="2">
    <source>
        <dbReference type="PROSITE-ProRule" id="PRU01193"/>
    </source>
</evidence>
<dbReference type="Proteomes" id="UP000279271">
    <property type="component" value="Unassembled WGS sequence"/>
</dbReference>
<feature type="compositionally biased region" description="Low complexity" evidence="3">
    <location>
        <begin position="747"/>
        <end position="767"/>
    </location>
</feature>
<dbReference type="InterPro" id="IPR045095">
    <property type="entry name" value="ACDP"/>
</dbReference>
<dbReference type="PANTHER" id="PTHR12064:SF97">
    <property type="entry name" value="METAL TRANSPORTER CNNM-5"/>
    <property type="match status" value="1"/>
</dbReference>
<dbReference type="InterPro" id="IPR032816">
    <property type="entry name" value="VTT_dom"/>
</dbReference>
<dbReference type="GO" id="GO:0016020">
    <property type="term" value="C:membrane"/>
    <property type="evidence" value="ECO:0007669"/>
    <property type="project" value="UniProtKB-UniRule"/>
</dbReference>
<feature type="transmembrane region" description="Helical" evidence="4">
    <location>
        <begin position="315"/>
        <end position="336"/>
    </location>
</feature>
<evidence type="ECO:0000256" key="4">
    <source>
        <dbReference type="SAM" id="Phobius"/>
    </source>
</evidence>
<dbReference type="SUPFAM" id="SSF54631">
    <property type="entry name" value="CBS-domain pair"/>
    <property type="match status" value="1"/>
</dbReference>
<name>A0A3M7L539_AUXPR</name>
<dbReference type="Pfam" id="PF01595">
    <property type="entry name" value="CNNM"/>
    <property type="match status" value="1"/>
</dbReference>
<dbReference type="Pfam" id="PF09335">
    <property type="entry name" value="VTT_dom"/>
    <property type="match status" value="1"/>
</dbReference>
<keyword evidence="2 4" id="KW-0812">Transmembrane</keyword>
<reference evidence="7" key="1">
    <citation type="journal article" date="2018" name="Algal Res.">
        <title>Characterization of plant carbon substrate utilization by Auxenochlorella protothecoides.</title>
        <authorList>
            <person name="Vogler B.W."/>
            <person name="Starkenburg S.R."/>
            <person name="Sudasinghe N."/>
            <person name="Schambach J.Y."/>
            <person name="Rollin J.A."/>
            <person name="Pattathil S."/>
            <person name="Barry A.N."/>
        </authorList>
    </citation>
    <scope>NUCLEOTIDE SEQUENCE [LARGE SCALE GENOMIC DNA]</scope>
    <source>
        <strain evidence="7">UTEX 25</strain>
    </source>
</reference>
<accession>A0A3M7L539</accession>
<dbReference type="PANTHER" id="PTHR12064">
    <property type="entry name" value="METAL TRANSPORTER CNNM"/>
    <property type="match status" value="1"/>
</dbReference>
<dbReference type="GO" id="GO:0030026">
    <property type="term" value="P:intracellular manganese ion homeostasis"/>
    <property type="evidence" value="ECO:0007669"/>
    <property type="project" value="TreeGrafter"/>
</dbReference>
<proteinExistence type="predicted"/>
<evidence type="ECO:0000259" key="5">
    <source>
        <dbReference type="PROSITE" id="PS51846"/>
    </source>
</evidence>
<dbReference type="InterPro" id="IPR046342">
    <property type="entry name" value="CBS_dom_sf"/>
</dbReference>
<dbReference type="PROSITE" id="PS51846">
    <property type="entry name" value="CNNM"/>
    <property type="match status" value="1"/>
</dbReference>
<dbReference type="EMBL" id="QOKY01000128">
    <property type="protein sequence ID" value="RMZ57319.1"/>
    <property type="molecule type" value="Genomic_DNA"/>
</dbReference>
<dbReference type="AlphaFoldDB" id="A0A3M7L539"/>
<comment type="caution">
    <text evidence="6">The sequence shown here is derived from an EMBL/GenBank/DDBJ whole genome shotgun (WGS) entry which is preliminary data.</text>
</comment>
<keyword evidence="2 4" id="KW-1133">Transmembrane helix</keyword>
<keyword evidence="1" id="KW-0677">Repeat</keyword>
<organism evidence="6 7">
    <name type="scientific">Auxenochlorella protothecoides</name>
    <name type="common">Green microalga</name>
    <name type="synonym">Chlorella protothecoides</name>
    <dbReference type="NCBI Taxonomy" id="3075"/>
    <lineage>
        <taxon>Eukaryota</taxon>
        <taxon>Viridiplantae</taxon>
        <taxon>Chlorophyta</taxon>
        <taxon>core chlorophytes</taxon>
        <taxon>Trebouxiophyceae</taxon>
        <taxon>Chlorellales</taxon>
        <taxon>Chlorellaceae</taxon>
        <taxon>Auxenochlorella</taxon>
    </lineage>
</organism>
<feature type="domain" description="CNNM transmembrane" evidence="5">
    <location>
        <begin position="225"/>
        <end position="408"/>
    </location>
</feature>
<feature type="transmembrane region" description="Helical" evidence="4">
    <location>
        <begin position="90"/>
        <end position="113"/>
    </location>
</feature>
<dbReference type="GO" id="GO:0010960">
    <property type="term" value="P:magnesium ion homeostasis"/>
    <property type="evidence" value="ECO:0007669"/>
    <property type="project" value="InterPro"/>
</dbReference>
<feature type="region of interest" description="Disordered" evidence="3">
    <location>
        <begin position="657"/>
        <end position="771"/>
    </location>
</feature>
<keyword evidence="2 4" id="KW-0472">Membrane</keyword>